<dbReference type="InterPro" id="IPR003591">
    <property type="entry name" value="Leu-rich_rpt_typical-subtyp"/>
</dbReference>
<keyword evidence="15" id="KW-1185">Reference proteome</keyword>
<evidence type="ECO:0000256" key="7">
    <source>
        <dbReference type="ARBA" id="ARBA00022737"/>
    </source>
</evidence>
<gene>
    <name evidence="14" type="ORF">TEA_014692</name>
</gene>
<dbReference type="Pfam" id="PF08263">
    <property type="entry name" value="LRRNT_2"/>
    <property type="match status" value="1"/>
</dbReference>
<dbReference type="PANTHER" id="PTHR48057:SF9">
    <property type="entry name" value="LRR RECEPTOR-LIKE KINASE"/>
    <property type="match status" value="1"/>
</dbReference>
<dbReference type="PANTHER" id="PTHR48057">
    <property type="entry name" value="LEUCINE-RICH REPEAT SERINE/THREONINE-PROTEIN KINASE 1"/>
    <property type="match status" value="1"/>
</dbReference>
<dbReference type="InterPro" id="IPR013210">
    <property type="entry name" value="LRR_N_plant-typ"/>
</dbReference>
<dbReference type="SUPFAM" id="SSF52058">
    <property type="entry name" value="L domain-like"/>
    <property type="match status" value="2"/>
</dbReference>
<dbReference type="Gene3D" id="3.80.10.10">
    <property type="entry name" value="Ribonuclease Inhibitor"/>
    <property type="match status" value="2"/>
</dbReference>
<proteinExistence type="inferred from homology"/>
<comment type="caution">
    <text evidence="14">The sequence shown here is derived from an EMBL/GenBank/DDBJ whole genome shotgun (WGS) entry which is preliminary data.</text>
</comment>
<dbReference type="SMART" id="SM00369">
    <property type="entry name" value="LRR_TYP"/>
    <property type="match status" value="5"/>
</dbReference>
<evidence type="ECO:0000256" key="6">
    <source>
        <dbReference type="ARBA" id="ARBA00022692"/>
    </source>
</evidence>
<keyword evidence="5" id="KW-0433">Leucine-rich repeat</keyword>
<dbReference type="EMBL" id="SDRB02009926">
    <property type="protein sequence ID" value="THG07582.1"/>
    <property type="molecule type" value="Genomic_DNA"/>
</dbReference>
<comment type="subcellular location">
    <subcellularLocation>
        <location evidence="2">Cell membrane</location>
    </subcellularLocation>
    <subcellularLocation>
        <location evidence="1">Membrane</location>
        <topology evidence="1">Single-pass membrane protein</topology>
    </subcellularLocation>
</comment>
<dbReference type="FunFam" id="3.80.10.10:FF:000095">
    <property type="entry name" value="LRR receptor-like serine/threonine-protein kinase GSO1"/>
    <property type="match status" value="1"/>
</dbReference>
<evidence type="ECO:0000256" key="2">
    <source>
        <dbReference type="ARBA" id="ARBA00004236"/>
    </source>
</evidence>
<feature type="domain" description="Leucine-rich repeat-containing N-terminal plant-type" evidence="13">
    <location>
        <begin position="32"/>
        <end position="67"/>
    </location>
</feature>
<evidence type="ECO:0000256" key="12">
    <source>
        <dbReference type="SAM" id="SignalP"/>
    </source>
</evidence>
<dbReference type="InterPro" id="IPR001611">
    <property type="entry name" value="Leu-rich_rpt"/>
</dbReference>
<keyword evidence="7" id="KW-0677">Repeat</keyword>
<feature type="signal peptide" evidence="12">
    <location>
        <begin position="1"/>
        <end position="25"/>
    </location>
</feature>
<dbReference type="Pfam" id="PF13855">
    <property type="entry name" value="LRR_8"/>
    <property type="match status" value="3"/>
</dbReference>
<evidence type="ECO:0000256" key="11">
    <source>
        <dbReference type="SAM" id="Phobius"/>
    </source>
</evidence>
<reference evidence="14 15" key="1">
    <citation type="journal article" date="2018" name="Proc. Natl. Acad. Sci. U.S.A.">
        <title>Draft genome sequence of Camellia sinensis var. sinensis provides insights into the evolution of the tea genome and tea quality.</title>
        <authorList>
            <person name="Wei C."/>
            <person name="Yang H."/>
            <person name="Wang S."/>
            <person name="Zhao J."/>
            <person name="Liu C."/>
            <person name="Gao L."/>
            <person name="Xia E."/>
            <person name="Lu Y."/>
            <person name="Tai Y."/>
            <person name="She G."/>
            <person name="Sun J."/>
            <person name="Cao H."/>
            <person name="Tong W."/>
            <person name="Gao Q."/>
            <person name="Li Y."/>
            <person name="Deng W."/>
            <person name="Jiang X."/>
            <person name="Wang W."/>
            <person name="Chen Q."/>
            <person name="Zhang S."/>
            <person name="Li H."/>
            <person name="Wu J."/>
            <person name="Wang P."/>
            <person name="Li P."/>
            <person name="Shi C."/>
            <person name="Zheng F."/>
            <person name="Jian J."/>
            <person name="Huang B."/>
            <person name="Shan D."/>
            <person name="Shi M."/>
            <person name="Fang C."/>
            <person name="Yue Y."/>
            <person name="Li F."/>
            <person name="Li D."/>
            <person name="Wei S."/>
            <person name="Han B."/>
            <person name="Jiang C."/>
            <person name="Yin Y."/>
            <person name="Xia T."/>
            <person name="Zhang Z."/>
            <person name="Bennetzen J.L."/>
            <person name="Zhao S."/>
            <person name="Wan X."/>
        </authorList>
    </citation>
    <scope>NUCLEOTIDE SEQUENCE [LARGE SCALE GENOMIC DNA]</scope>
    <source>
        <strain evidence="15">cv. Shuchazao</strain>
        <tissue evidence="14">Leaf</tissue>
    </source>
</reference>
<organism evidence="14 15">
    <name type="scientific">Camellia sinensis var. sinensis</name>
    <name type="common">China tea</name>
    <dbReference type="NCBI Taxonomy" id="542762"/>
    <lineage>
        <taxon>Eukaryota</taxon>
        <taxon>Viridiplantae</taxon>
        <taxon>Streptophyta</taxon>
        <taxon>Embryophyta</taxon>
        <taxon>Tracheophyta</taxon>
        <taxon>Spermatophyta</taxon>
        <taxon>Magnoliopsida</taxon>
        <taxon>eudicotyledons</taxon>
        <taxon>Gunneridae</taxon>
        <taxon>Pentapetalae</taxon>
        <taxon>asterids</taxon>
        <taxon>Ericales</taxon>
        <taxon>Theaceae</taxon>
        <taxon>Camellia</taxon>
    </lineage>
</organism>
<dbReference type="Proteomes" id="UP000306102">
    <property type="component" value="Unassembled WGS sequence"/>
</dbReference>
<dbReference type="PRINTS" id="PR00019">
    <property type="entry name" value="LEURICHRPT"/>
</dbReference>
<evidence type="ECO:0000256" key="1">
    <source>
        <dbReference type="ARBA" id="ARBA00004167"/>
    </source>
</evidence>
<feature type="chain" id="PRO_5020693551" description="Leucine-rich repeat-containing N-terminal plant-type domain-containing protein" evidence="12">
    <location>
        <begin position="26"/>
        <end position="701"/>
    </location>
</feature>
<keyword evidence="6 11" id="KW-0812">Transmembrane</keyword>
<keyword evidence="4" id="KW-1003">Cell membrane</keyword>
<name>A0A4S4DW53_CAMSN</name>
<evidence type="ECO:0000256" key="8">
    <source>
        <dbReference type="ARBA" id="ARBA00022989"/>
    </source>
</evidence>
<feature type="transmembrane region" description="Helical" evidence="11">
    <location>
        <begin position="667"/>
        <end position="693"/>
    </location>
</feature>
<evidence type="ECO:0000256" key="3">
    <source>
        <dbReference type="ARBA" id="ARBA00009592"/>
    </source>
</evidence>
<sequence>MGVLEFFVIFTFALVFSSRVQVSNSQNITCNSNDHQALEAFLIGLDSGAINGWGTSNCCNWSGITCNSSSSLGFFNDPIDSGRVVKLELSEKILAGKLNETTFTGLDQLTTLNLSINFLRGSLPPSLFQLPNLQVIDLSRNNFSGSIPMSINLPFLKIFDIAHNSFESSVPVGICINSTRIRIIDFSANYFFRGIPSGFGNCSSLEQLRLGKNSLAGDIPEDIFRLQRLNQLDLRDNRFSGELSSGIGNLSDLVVLDISLNSFSGPIPDVFHRFAKLQEFYAESNNFSGGIPNSLSNSRTIASLVLTNNSLNGVIGLNCPKMTHLVYLNLESNQFIGPVPDNFPLCPRLKIIGLSRNNFTGQIPESFRNFHGLSMLSLSESTIFNLSAALDILQHCQTLTTLDLSYDFHGEQLPSFPSLRFKNLKVFTIGYCRLTGVFPQWLRGLTNLQLLDLSGNRLNGTIPPWLGNFEFLFYITLSDNNFTGEIPKNLTKLECLISKDVLPKDPTLRLPFQFSFQAGVRMLQYNQIWSLPPTLDLSNNSLTGPIWPEFGNLKKLHYLVLKCNNLSGKIPKDLSGMTSIEILDLSHNDLSGGIPLSLVSLNFLSEFNVAYNQLYGAIPTGGQFETFPNSSFEGNQGLWSGEHLSRYPISNQVPQVVSPSKSMWEEIIVRMSFGIGFGTGFGTTFVVMFFFVLNKLTFFKN</sequence>
<dbReference type="Pfam" id="PF00560">
    <property type="entry name" value="LRR_1"/>
    <property type="match status" value="4"/>
</dbReference>
<comment type="similarity">
    <text evidence="3">Belongs to the RLP family.</text>
</comment>
<evidence type="ECO:0000256" key="5">
    <source>
        <dbReference type="ARBA" id="ARBA00022614"/>
    </source>
</evidence>
<keyword evidence="10" id="KW-0325">Glycoprotein</keyword>
<dbReference type="GO" id="GO:0005886">
    <property type="term" value="C:plasma membrane"/>
    <property type="evidence" value="ECO:0007669"/>
    <property type="project" value="UniProtKB-SubCell"/>
</dbReference>
<dbReference type="InterPro" id="IPR032675">
    <property type="entry name" value="LRR_dom_sf"/>
</dbReference>
<dbReference type="FunFam" id="3.80.10.10:FF:000213">
    <property type="entry name" value="Tyrosine-sulfated glycopeptide receptor 1"/>
    <property type="match status" value="1"/>
</dbReference>
<keyword evidence="12" id="KW-0732">Signal</keyword>
<dbReference type="STRING" id="542762.A0A4S4DW53"/>
<evidence type="ECO:0000256" key="4">
    <source>
        <dbReference type="ARBA" id="ARBA00022475"/>
    </source>
</evidence>
<evidence type="ECO:0000256" key="10">
    <source>
        <dbReference type="ARBA" id="ARBA00023180"/>
    </source>
</evidence>
<dbReference type="AlphaFoldDB" id="A0A4S4DW53"/>
<protein>
    <recommendedName>
        <fullName evidence="13">Leucine-rich repeat-containing N-terminal plant-type domain-containing protein</fullName>
    </recommendedName>
</protein>
<dbReference type="GO" id="GO:0006952">
    <property type="term" value="P:defense response"/>
    <property type="evidence" value="ECO:0007669"/>
    <property type="project" value="UniProtKB-ARBA"/>
</dbReference>
<keyword evidence="9 11" id="KW-0472">Membrane</keyword>
<keyword evidence="8 11" id="KW-1133">Transmembrane helix</keyword>
<dbReference type="InterPro" id="IPR052595">
    <property type="entry name" value="LRRC69/RLP"/>
</dbReference>
<evidence type="ECO:0000256" key="9">
    <source>
        <dbReference type="ARBA" id="ARBA00023136"/>
    </source>
</evidence>
<evidence type="ECO:0000313" key="14">
    <source>
        <dbReference type="EMBL" id="THG07582.1"/>
    </source>
</evidence>
<accession>A0A4S4DW53</accession>
<dbReference type="GO" id="GO:0051707">
    <property type="term" value="P:response to other organism"/>
    <property type="evidence" value="ECO:0007669"/>
    <property type="project" value="UniProtKB-ARBA"/>
</dbReference>
<evidence type="ECO:0000259" key="13">
    <source>
        <dbReference type="Pfam" id="PF08263"/>
    </source>
</evidence>
<evidence type="ECO:0000313" key="15">
    <source>
        <dbReference type="Proteomes" id="UP000306102"/>
    </source>
</evidence>